<dbReference type="EMBL" id="SLXK01000006">
    <property type="protein sequence ID" value="TCP30214.1"/>
    <property type="molecule type" value="Genomic_DNA"/>
</dbReference>
<gene>
    <name evidence="1" type="ORF">EV207_10637</name>
</gene>
<sequence length="294" mass="33863">MSVHDLMNKADQRIKAKEVFTVIDANGEERFDVKVISPQMQEKAQKKKELQTYKNKSDNPFTLVNMEASRDVKELDELNTKELGYFLILQSYVGYDNMLKRSADAKLPMTAKELGEALKIKKRTYDKVIEKFIKIGLMYQESVTLFRKGGYQAFYIDKKYCTRGSSRSDKVVKIFIGSLQELYSHNDIKPADIGFLFMLLPFMHFQTNHLVRHPYERDFAKAEALSRKDIVAITGLDEKNVKIHLRMKLSGVNVFGTFRAGRNSIYKINPSLFFRGLAPDEKLKADFTLTGQSL</sequence>
<evidence type="ECO:0000313" key="1">
    <source>
        <dbReference type="EMBL" id="TCP30214.1"/>
    </source>
</evidence>
<name>A0A4R2P7N9_9BACL</name>
<protein>
    <submittedName>
        <fullName evidence="1">Uncharacterized protein</fullName>
    </submittedName>
</protein>
<keyword evidence="2" id="KW-1185">Reference proteome</keyword>
<comment type="caution">
    <text evidence="1">The sequence shown here is derived from an EMBL/GenBank/DDBJ whole genome shotgun (WGS) entry which is preliminary data.</text>
</comment>
<dbReference type="Proteomes" id="UP000295416">
    <property type="component" value="Unassembled WGS sequence"/>
</dbReference>
<dbReference type="AlphaFoldDB" id="A0A4R2P7N9"/>
<reference evidence="1 2" key="1">
    <citation type="submission" date="2019-03" db="EMBL/GenBank/DDBJ databases">
        <title>Genomic Encyclopedia of Type Strains, Phase IV (KMG-IV): sequencing the most valuable type-strain genomes for metagenomic binning, comparative biology and taxonomic classification.</title>
        <authorList>
            <person name="Goeker M."/>
        </authorList>
    </citation>
    <scope>NUCLEOTIDE SEQUENCE [LARGE SCALE GENOMIC DNA]</scope>
    <source>
        <strain evidence="1 2">DSM 19377</strain>
    </source>
</reference>
<dbReference type="RefSeq" id="WP_132744753.1">
    <property type="nucleotide sequence ID" value="NZ_SLXK01000006.1"/>
</dbReference>
<dbReference type="OrthoDB" id="2564399at2"/>
<accession>A0A4R2P7N9</accession>
<evidence type="ECO:0000313" key="2">
    <source>
        <dbReference type="Proteomes" id="UP000295416"/>
    </source>
</evidence>
<organism evidence="1 2">
    <name type="scientific">Scopulibacillus darangshiensis</name>
    <dbReference type="NCBI Taxonomy" id="442528"/>
    <lineage>
        <taxon>Bacteria</taxon>
        <taxon>Bacillati</taxon>
        <taxon>Bacillota</taxon>
        <taxon>Bacilli</taxon>
        <taxon>Bacillales</taxon>
        <taxon>Sporolactobacillaceae</taxon>
        <taxon>Scopulibacillus</taxon>
    </lineage>
</organism>
<proteinExistence type="predicted"/>